<dbReference type="PANTHER" id="PTHR43540:SF6">
    <property type="entry name" value="ISOCHORISMATASE-LIKE DOMAIN-CONTAINING PROTEIN"/>
    <property type="match status" value="1"/>
</dbReference>
<name>A0ABT1SGH1_9FIRM</name>
<feature type="domain" description="Isochorismatase-like" evidence="3">
    <location>
        <begin position="14"/>
        <end position="190"/>
    </location>
</feature>
<dbReference type="CDD" id="cd00431">
    <property type="entry name" value="cysteine_hydrolases"/>
    <property type="match status" value="1"/>
</dbReference>
<evidence type="ECO:0000313" key="5">
    <source>
        <dbReference type="Proteomes" id="UP001524478"/>
    </source>
</evidence>
<evidence type="ECO:0000259" key="3">
    <source>
        <dbReference type="Pfam" id="PF00857"/>
    </source>
</evidence>
<dbReference type="Pfam" id="PF00857">
    <property type="entry name" value="Isochorismatase"/>
    <property type="match status" value="1"/>
</dbReference>
<comment type="similarity">
    <text evidence="1">Belongs to the isochorismatase family.</text>
</comment>
<accession>A0ABT1SGH1</accession>
<dbReference type="InterPro" id="IPR036380">
    <property type="entry name" value="Isochorismatase-like_sf"/>
</dbReference>
<proteinExistence type="inferred from homology"/>
<dbReference type="InterPro" id="IPR000868">
    <property type="entry name" value="Isochorismatase-like_dom"/>
</dbReference>
<keyword evidence="2 4" id="KW-0378">Hydrolase</keyword>
<reference evidence="4 5" key="1">
    <citation type="submission" date="2022-06" db="EMBL/GenBank/DDBJ databases">
        <title>Isolation of gut microbiota from human fecal samples.</title>
        <authorList>
            <person name="Pamer E.G."/>
            <person name="Barat B."/>
            <person name="Waligurski E."/>
            <person name="Medina S."/>
            <person name="Paddock L."/>
            <person name="Mostad J."/>
        </authorList>
    </citation>
    <scope>NUCLEOTIDE SEQUENCE [LARGE SCALE GENOMIC DNA]</scope>
    <source>
        <strain evidence="4 5">DFI.7.95</strain>
    </source>
</reference>
<protein>
    <submittedName>
        <fullName evidence="4">Cysteine hydrolase</fullName>
    </submittedName>
</protein>
<dbReference type="EMBL" id="JANGAC010000025">
    <property type="protein sequence ID" value="MCQ4925586.1"/>
    <property type="molecule type" value="Genomic_DNA"/>
</dbReference>
<dbReference type="SUPFAM" id="SSF52499">
    <property type="entry name" value="Isochorismatase-like hydrolases"/>
    <property type="match status" value="1"/>
</dbReference>
<dbReference type="InterPro" id="IPR050272">
    <property type="entry name" value="Isochorismatase-like_hydrls"/>
</dbReference>
<gene>
    <name evidence="4" type="ORF">NE686_20995</name>
</gene>
<dbReference type="GO" id="GO:0016787">
    <property type="term" value="F:hydrolase activity"/>
    <property type="evidence" value="ECO:0007669"/>
    <property type="project" value="UniProtKB-KW"/>
</dbReference>
<comment type="caution">
    <text evidence="4">The sequence shown here is derived from an EMBL/GenBank/DDBJ whole genome shotgun (WGS) entry which is preliminary data.</text>
</comment>
<organism evidence="4 5">
    <name type="scientific">Tissierella carlieri</name>
    <dbReference type="NCBI Taxonomy" id="689904"/>
    <lineage>
        <taxon>Bacteria</taxon>
        <taxon>Bacillati</taxon>
        <taxon>Bacillota</taxon>
        <taxon>Tissierellia</taxon>
        <taxon>Tissierellales</taxon>
        <taxon>Tissierellaceae</taxon>
        <taxon>Tissierella</taxon>
    </lineage>
</organism>
<dbReference type="Gene3D" id="3.40.50.850">
    <property type="entry name" value="Isochorismatase-like"/>
    <property type="match status" value="1"/>
</dbReference>
<dbReference type="RefSeq" id="WP_256313007.1">
    <property type="nucleotide sequence ID" value="NZ_CP172320.1"/>
</dbReference>
<evidence type="ECO:0000256" key="1">
    <source>
        <dbReference type="ARBA" id="ARBA00006336"/>
    </source>
</evidence>
<evidence type="ECO:0000313" key="4">
    <source>
        <dbReference type="EMBL" id="MCQ4925586.1"/>
    </source>
</evidence>
<dbReference type="Proteomes" id="UP001524478">
    <property type="component" value="Unassembled WGS sequence"/>
</dbReference>
<dbReference type="PANTHER" id="PTHR43540">
    <property type="entry name" value="PEROXYUREIDOACRYLATE/UREIDOACRYLATE AMIDOHYDROLASE-RELATED"/>
    <property type="match status" value="1"/>
</dbReference>
<sequence length="195" mass="22074">MSINNLWKIKKENCALIIVDMQHDFISEGAPIECPGGREIIPNIRRIKEWAKNNNIPVFYTKESHRTQKVDFGLELERSEPEHCLEGTPGIEILDELEPDDDDYVIIKRRYSGFYLTDLEILMKGLKKNCLIITGAATNVCVYATALDTQQRDMNAIVLSDCVAGTSVELHEAFLKNIDYVIGDVVTSQELIDTL</sequence>
<keyword evidence="5" id="KW-1185">Reference proteome</keyword>
<evidence type="ECO:0000256" key="2">
    <source>
        <dbReference type="ARBA" id="ARBA00022801"/>
    </source>
</evidence>